<dbReference type="EMBL" id="LWLN01000003">
    <property type="protein sequence ID" value="OLZ39126.1"/>
    <property type="molecule type" value="Genomic_DNA"/>
</dbReference>
<evidence type="ECO:0000313" key="2">
    <source>
        <dbReference type="EMBL" id="OLZ39126.1"/>
    </source>
</evidence>
<keyword evidence="3" id="KW-1185">Reference proteome</keyword>
<comment type="caution">
    <text evidence="2">The sequence shown here is derived from an EMBL/GenBank/DDBJ whole genome shotgun (WGS) entry which is preliminary data.</text>
</comment>
<evidence type="ECO:0000313" key="3">
    <source>
        <dbReference type="Proteomes" id="UP000189370"/>
    </source>
</evidence>
<name>A0A1S8AR87_9EURY</name>
<feature type="compositionally biased region" description="Basic and acidic residues" evidence="1">
    <location>
        <begin position="195"/>
        <end position="205"/>
    </location>
</feature>
<reference evidence="3" key="1">
    <citation type="submission" date="2016-04" db="EMBL/GenBank/DDBJ databases">
        <authorList>
            <person name="Chen S.-C."/>
            <person name="Lai M.-C."/>
        </authorList>
    </citation>
    <scope>NUCLEOTIDE SEQUENCE [LARGE SCALE GENOMIC DNA]</scope>
    <source>
        <strain evidence="3">AB14</strain>
    </source>
</reference>
<protein>
    <submittedName>
        <fullName evidence="2">Uncharacterized protein</fullName>
    </submittedName>
</protein>
<dbReference type="STRING" id="301967.A6E15_19375"/>
<sequence length="230" mass="25244">MNGRHAATDSGRYECDDDILEAAPENPVRFLTSSELVWKGMIDGITDLERLEAYRQAEKRHIHDRYDKTAVHKYIDARERELSDGPTTEALPIPRAIVPLADFEPPTESEPSPMTPADATSAPVAATDGGQTVADETDDLHPDATGLEIGEVLEFDRDETTEYVFPATAEADRPFLMRVFDEEDTERTAEPLGLTRDEVARRPIDTTDPQPIGDVDVQPPTKAATNGGAA</sequence>
<feature type="region of interest" description="Disordered" evidence="1">
    <location>
        <begin position="184"/>
        <end position="230"/>
    </location>
</feature>
<proteinExistence type="predicted"/>
<organism evidence="2 3">
    <name type="scientific">Natrinema saccharevitans</name>
    <dbReference type="NCBI Taxonomy" id="301967"/>
    <lineage>
        <taxon>Archaea</taxon>
        <taxon>Methanobacteriati</taxon>
        <taxon>Methanobacteriota</taxon>
        <taxon>Stenosarchaea group</taxon>
        <taxon>Halobacteria</taxon>
        <taxon>Halobacteriales</taxon>
        <taxon>Natrialbaceae</taxon>
        <taxon>Natrinema</taxon>
    </lineage>
</organism>
<evidence type="ECO:0000256" key="1">
    <source>
        <dbReference type="SAM" id="MobiDB-lite"/>
    </source>
</evidence>
<gene>
    <name evidence="2" type="ORF">A6E15_19375</name>
</gene>
<dbReference type="RefSeq" id="WP_076148860.1">
    <property type="nucleotide sequence ID" value="NZ_LWLN01000003.1"/>
</dbReference>
<dbReference type="OrthoDB" id="206539at2157"/>
<dbReference type="Proteomes" id="UP000189370">
    <property type="component" value="Unassembled WGS sequence"/>
</dbReference>
<feature type="compositionally biased region" description="Low complexity" evidence="1">
    <location>
        <begin position="104"/>
        <end position="116"/>
    </location>
</feature>
<feature type="region of interest" description="Disordered" evidence="1">
    <location>
        <begin position="102"/>
        <end position="143"/>
    </location>
</feature>
<accession>A0A1S8AR87</accession>
<dbReference type="AlphaFoldDB" id="A0A1S8AR87"/>